<organism evidence="2 3">
    <name type="scientific">Hyalangium minutum</name>
    <dbReference type="NCBI Taxonomy" id="394096"/>
    <lineage>
        <taxon>Bacteria</taxon>
        <taxon>Pseudomonadati</taxon>
        <taxon>Myxococcota</taxon>
        <taxon>Myxococcia</taxon>
        <taxon>Myxococcales</taxon>
        <taxon>Cystobacterineae</taxon>
        <taxon>Archangiaceae</taxon>
        <taxon>Hyalangium</taxon>
    </lineage>
</organism>
<dbReference type="AlphaFoldDB" id="A0A085WLK7"/>
<evidence type="ECO:0000313" key="3">
    <source>
        <dbReference type="Proteomes" id="UP000028725"/>
    </source>
</evidence>
<dbReference type="Proteomes" id="UP000028725">
    <property type="component" value="Unassembled WGS sequence"/>
</dbReference>
<protein>
    <submittedName>
        <fullName evidence="2">Uncharacterized protein</fullName>
    </submittedName>
</protein>
<gene>
    <name evidence="2" type="ORF">DB31_7807</name>
</gene>
<evidence type="ECO:0000256" key="1">
    <source>
        <dbReference type="SAM" id="MobiDB-lite"/>
    </source>
</evidence>
<name>A0A085WLK7_9BACT</name>
<keyword evidence="3" id="KW-1185">Reference proteome</keyword>
<dbReference type="STRING" id="394096.DB31_7807"/>
<feature type="compositionally biased region" description="Pro residues" evidence="1">
    <location>
        <begin position="28"/>
        <end position="54"/>
    </location>
</feature>
<proteinExistence type="predicted"/>
<sequence>MALVACSSSRSEATKPSPQEGTEQSTPQVPPPPVVPPPEPVPAPPPIPRTPPASPRCGPDEMDCCGACIPRSEKRCPENIHCPTAAPEK</sequence>
<evidence type="ECO:0000313" key="2">
    <source>
        <dbReference type="EMBL" id="KFE68570.1"/>
    </source>
</evidence>
<feature type="region of interest" description="Disordered" evidence="1">
    <location>
        <begin position="1"/>
        <end position="58"/>
    </location>
</feature>
<accession>A0A085WLK7</accession>
<comment type="caution">
    <text evidence="2">The sequence shown here is derived from an EMBL/GenBank/DDBJ whole genome shotgun (WGS) entry which is preliminary data.</text>
</comment>
<reference evidence="2 3" key="1">
    <citation type="submission" date="2014-04" db="EMBL/GenBank/DDBJ databases">
        <title>Genome assembly of Hyalangium minutum DSM 14724.</title>
        <authorList>
            <person name="Sharma G."/>
            <person name="Subramanian S."/>
        </authorList>
    </citation>
    <scope>NUCLEOTIDE SEQUENCE [LARGE SCALE GENOMIC DNA]</scope>
    <source>
        <strain evidence="2 3">DSM 14724</strain>
    </source>
</reference>
<feature type="compositionally biased region" description="Polar residues" evidence="1">
    <location>
        <begin position="1"/>
        <end position="22"/>
    </location>
</feature>
<dbReference type="EMBL" id="JMCB01000006">
    <property type="protein sequence ID" value="KFE68570.1"/>
    <property type="molecule type" value="Genomic_DNA"/>
</dbReference>